<dbReference type="OrthoDB" id="9802264at2"/>
<dbReference type="RefSeq" id="WP_127705261.1">
    <property type="nucleotide sequence ID" value="NZ_SACO01000001.1"/>
</dbReference>
<dbReference type="EMBL" id="SACO01000001">
    <property type="protein sequence ID" value="RVU07677.1"/>
    <property type="molecule type" value="Genomic_DNA"/>
</dbReference>
<name>A0A3S2YB75_9SPHN</name>
<organism evidence="4 5">
    <name type="scientific">Novosphingobium umbonatum</name>
    <dbReference type="NCBI Taxonomy" id="1908524"/>
    <lineage>
        <taxon>Bacteria</taxon>
        <taxon>Pseudomonadati</taxon>
        <taxon>Pseudomonadota</taxon>
        <taxon>Alphaproteobacteria</taxon>
        <taxon>Sphingomonadales</taxon>
        <taxon>Sphingomonadaceae</taxon>
        <taxon>Novosphingobium</taxon>
    </lineage>
</organism>
<comment type="caution">
    <text evidence="4">The sequence shown here is derived from an EMBL/GenBank/DDBJ whole genome shotgun (WGS) entry which is preliminary data.</text>
</comment>
<dbReference type="Gene3D" id="3.40.50.300">
    <property type="entry name" value="P-loop containing nucleotide triphosphate hydrolases"/>
    <property type="match status" value="1"/>
</dbReference>
<proteinExistence type="predicted"/>
<evidence type="ECO:0000259" key="3">
    <source>
        <dbReference type="PROSITE" id="PS50893"/>
    </source>
</evidence>
<feature type="domain" description="ABC transporter" evidence="3">
    <location>
        <begin position="1"/>
        <end position="205"/>
    </location>
</feature>
<keyword evidence="1" id="KW-0547">Nucleotide-binding</keyword>
<dbReference type="PROSITE" id="PS50893">
    <property type="entry name" value="ABC_TRANSPORTER_2"/>
    <property type="match status" value="1"/>
</dbReference>
<dbReference type="SMART" id="SM00382">
    <property type="entry name" value="AAA"/>
    <property type="match status" value="1"/>
</dbReference>
<evidence type="ECO:0000313" key="5">
    <source>
        <dbReference type="Proteomes" id="UP000282837"/>
    </source>
</evidence>
<dbReference type="Proteomes" id="UP000282837">
    <property type="component" value="Unassembled WGS sequence"/>
</dbReference>
<dbReference type="InterPro" id="IPR050334">
    <property type="entry name" value="Molybdenum_import_ModC"/>
</dbReference>
<evidence type="ECO:0000313" key="4">
    <source>
        <dbReference type="EMBL" id="RVU07677.1"/>
    </source>
</evidence>
<reference evidence="4 5" key="1">
    <citation type="submission" date="2019-01" db="EMBL/GenBank/DDBJ databases">
        <authorList>
            <person name="Chen W.-M."/>
        </authorList>
    </citation>
    <scope>NUCLEOTIDE SEQUENCE [LARGE SCALE GENOMIC DNA]</scope>
    <source>
        <strain evidence="4 5">FSY-9</strain>
    </source>
</reference>
<dbReference type="InterPro" id="IPR003593">
    <property type="entry name" value="AAA+_ATPase"/>
</dbReference>
<accession>A0A3S2YB75</accession>
<dbReference type="GO" id="GO:0016887">
    <property type="term" value="F:ATP hydrolysis activity"/>
    <property type="evidence" value="ECO:0007669"/>
    <property type="project" value="InterPro"/>
</dbReference>
<evidence type="ECO:0000256" key="1">
    <source>
        <dbReference type="ARBA" id="ARBA00022741"/>
    </source>
</evidence>
<keyword evidence="2 4" id="KW-0067">ATP-binding</keyword>
<gene>
    <name evidence="4" type="ORF">EOE18_00900</name>
</gene>
<dbReference type="SUPFAM" id="SSF52540">
    <property type="entry name" value="P-loop containing nucleoside triphosphate hydrolases"/>
    <property type="match status" value="1"/>
</dbReference>
<evidence type="ECO:0000256" key="2">
    <source>
        <dbReference type="ARBA" id="ARBA00022840"/>
    </source>
</evidence>
<dbReference type="Pfam" id="PF00005">
    <property type="entry name" value="ABC_tran"/>
    <property type="match status" value="1"/>
</dbReference>
<dbReference type="PROSITE" id="PS00211">
    <property type="entry name" value="ABC_TRANSPORTER_1"/>
    <property type="match status" value="1"/>
</dbReference>
<dbReference type="GO" id="GO:0005524">
    <property type="term" value="F:ATP binding"/>
    <property type="evidence" value="ECO:0007669"/>
    <property type="project" value="UniProtKB-KW"/>
</dbReference>
<keyword evidence="5" id="KW-1185">Reference proteome</keyword>
<dbReference type="PANTHER" id="PTHR43514">
    <property type="entry name" value="ABC TRANSPORTER I FAMILY MEMBER 10"/>
    <property type="match status" value="1"/>
</dbReference>
<protein>
    <submittedName>
        <fullName evidence="4">ATP-binding cassette domain-containing protein</fullName>
    </submittedName>
</protein>
<dbReference type="PANTHER" id="PTHR43514:SF4">
    <property type="entry name" value="ABC TRANSPORTER I FAMILY MEMBER 10"/>
    <property type="match status" value="1"/>
</dbReference>
<dbReference type="AlphaFoldDB" id="A0A3S2YB75"/>
<dbReference type="InterPro" id="IPR003439">
    <property type="entry name" value="ABC_transporter-like_ATP-bd"/>
</dbReference>
<dbReference type="InterPro" id="IPR017871">
    <property type="entry name" value="ABC_transporter-like_CS"/>
</dbReference>
<dbReference type="InterPro" id="IPR027417">
    <property type="entry name" value="P-loop_NTPase"/>
</dbReference>
<sequence>MFEIDVTLRRGERTIALQCASAGGVVALCGRSGAGKTSVLDMVAGLVTPDEGRIVAAGHVLFDSAGGINLAPEQRRCGYVFQDKRLFPHKSVEANLLYGWRLIAPEQRWITPQEVYDLLGLAPLLHRRPVNLSGGEAQRVAIGRALLAGARFLLLDEPLSALDAPRRAEIMGLIERIRDSLGLPMLYVSHQRDEVERLAALVVEMD</sequence>